<evidence type="ECO:0000313" key="2">
    <source>
        <dbReference type="Proteomes" id="UP000825935"/>
    </source>
</evidence>
<proteinExistence type="predicted"/>
<accession>A0A8T2U718</accession>
<dbReference type="Pfam" id="PF01190">
    <property type="entry name" value="Pollen_Ole_e_1"/>
    <property type="match status" value="1"/>
</dbReference>
<name>A0A8T2U718_CERRI</name>
<organism evidence="1 2">
    <name type="scientific">Ceratopteris richardii</name>
    <name type="common">Triangle waterfern</name>
    <dbReference type="NCBI Taxonomy" id="49495"/>
    <lineage>
        <taxon>Eukaryota</taxon>
        <taxon>Viridiplantae</taxon>
        <taxon>Streptophyta</taxon>
        <taxon>Embryophyta</taxon>
        <taxon>Tracheophyta</taxon>
        <taxon>Polypodiopsida</taxon>
        <taxon>Polypodiidae</taxon>
        <taxon>Polypodiales</taxon>
        <taxon>Pteridineae</taxon>
        <taxon>Pteridaceae</taxon>
        <taxon>Parkerioideae</taxon>
        <taxon>Ceratopteris</taxon>
    </lineage>
</organism>
<dbReference type="Proteomes" id="UP000825935">
    <property type="component" value="Chromosome 7"/>
</dbReference>
<evidence type="ECO:0000313" key="1">
    <source>
        <dbReference type="EMBL" id="KAH7432001.1"/>
    </source>
</evidence>
<sequence>MGAEVKLVCTEYPYKVFAFDKSYTGAGGHFRLSVPDFNLNKYSPQSNCRVLLGFSGSRFCRQKTWMNYDGPEGAKLNFEGRYGGKILYSVKPLAFSNCY</sequence>
<keyword evidence="2" id="KW-1185">Reference proteome</keyword>
<dbReference type="AlphaFoldDB" id="A0A8T2U718"/>
<dbReference type="EMBL" id="CM035412">
    <property type="protein sequence ID" value="KAH7432001.1"/>
    <property type="molecule type" value="Genomic_DNA"/>
</dbReference>
<reference evidence="1" key="1">
    <citation type="submission" date="2021-08" db="EMBL/GenBank/DDBJ databases">
        <title>WGS assembly of Ceratopteris richardii.</title>
        <authorList>
            <person name="Marchant D.B."/>
            <person name="Chen G."/>
            <person name="Jenkins J."/>
            <person name="Shu S."/>
            <person name="Leebens-Mack J."/>
            <person name="Grimwood J."/>
            <person name="Schmutz J."/>
            <person name="Soltis P."/>
            <person name="Soltis D."/>
            <person name="Chen Z.-H."/>
        </authorList>
    </citation>
    <scope>NUCLEOTIDE SEQUENCE</scope>
    <source>
        <strain evidence="1">Whitten #5841</strain>
        <tissue evidence="1">Leaf</tissue>
    </source>
</reference>
<comment type="caution">
    <text evidence="1">The sequence shown here is derived from an EMBL/GenBank/DDBJ whole genome shotgun (WGS) entry which is preliminary data.</text>
</comment>
<gene>
    <name evidence="1" type="ORF">KP509_07G003800</name>
</gene>
<protein>
    <submittedName>
        <fullName evidence="1">Uncharacterized protein</fullName>
    </submittedName>
</protein>